<dbReference type="FunFam" id="1.10.275.10:FF:000001">
    <property type="entry name" value="Fumarate hydratase, mitochondrial"/>
    <property type="match status" value="1"/>
</dbReference>
<dbReference type="Proteomes" id="UP000184066">
    <property type="component" value="Unassembled WGS sequence"/>
</dbReference>
<dbReference type="PANTHER" id="PTHR11444">
    <property type="entry name" value="ASPARTATEAMMONIA/ARGININOSUCCINATE/ADENYLOSUCCINATE LYASE"/>
    <property type="match status" value="1"/>
</dbReference>
<gene>
    <name evidence="4" type="primary">fumC</name>
    <name evidence="7" type="ORF">SAMN05216200_10879</name>
</gene>
<protein>
    <recommendedName>
        <fullName evidence="4">Fumarate hydratase class II</fullName>
        <shortName evidence="4">Fumarase C</shortName>
        <ecNumber evidence="4">4.2.1.2</ecNumber>
    </recommendedName>
    <alternativeName>
        <fullName evidence="4">Aerobic fumarase</fullName>
    </alternativeName>
    <alternativeName>
        <fullName evidence="4">Iron-independent fumarase</fullName>
    </alternativeName>
</protein>
<keyword evidence="3 4" id="KW-0456">Lyase</keyword>
<sequence>MTATRTETDSFGPIEVPADKYWGAQTQRSLQNFPIGWEKQPVAVIRALGVIKQAAAEANMELGNLDPRIGKAIVQAAAEVAEGKFDDHFPLVVWQTGSGTQSNMNANEVIANRAIEILGGKIGSKDPVHPNDHVNRSQSSNDTFPTAMHIAAATMARDVLLPGLEKLHAALAAKSEAFKDIIKIGRTHTQDATPLTLGQEFSGYAHQVAMGIERVKRALPSIHELAQGGTAVGTGLNTKKGFAEKFAAHAARITGIPFVTAPNKFEALAAHDAVVEMSGALKTVAGSLFKIANDIRFLGSGPRCGLGELILPENEPGSSIMPGKVNPTQCEALTQVCAHVMGNDAAIGFAGSQGHFELNVYKPMMIYNLLQSMQLLGDAAASFTDRCVTGIRANEERIAKLMRESLMLVTALAPVIGYDNAAKVAKAAHQNGTTLREEAVRLGFVDEETFDRVVRPELMIGPSD</sequence>
<dbReference type="InterPro" id="IPR024083">
    <property type="entry name" value="Fumarase/histidase_N"/>
</dbReference>
<comment type="subunit">
    <text evidence="4">Homotetramer.</text>
</comment>
<dbReference type="PRINTS" id="PR00149">
    <property type="entry name" value="FUMRATELYASE"/>
</dbReference>
<evidence type="ECO:0000256" key="3">
    <source>
        <dbReference type="ARBA" id="ARBA00023239"/>
    </source>
</evidence>
<dbReference type="NCBIfam" id="NF008909">
    <property type="entry name" value="PRK12273.1"/>
    <property type="match status" value="1"/>
</dbReference>
<accession>A0A1M7TNW2</accession>
<dbReference type="STRING" id="1189325.SAMN04488119_10878"/>
<comment type="miscellaneous">
    <text evidence="4">There are 2 substrate-binding sites: the catalytic A site, and the non-catalytic B site that may play a role in the transfer of substrate or product between the active site and the solvent. Alternatively, the B site may bind allosteric effectors.</text>
</comment>
<dbReference type="Gene3D" id="1.10.40.30">
    <property type="entry name" value="Fumarase/aspartase (C-terminal domain)"/>
    <property type="match status" value="1"/>
</dbReference>
<dbReference type="InterPro" id="IPR022761">
    <property type="entry name" value="Fumarate_lyase_N"/>
</dbReference>
<dbReference type="PANTHER" id="PTHR11444:SF1">
    <property type="entry name" value="FUMARATE HYDRATASE, MITOCHONDRIAL"/>
    <property type="match status" value="1"/>
</dbReference>
<dbReference type="InterPro" id="IPR000362">
    <property type="entry name" value="Fumarate_lyase_fam"/>
</dbReference>
<dbReference type="InterPro" id="IPR008948">
    <property type="entry name" value="L-Aspartase-like"/>
</dbReference>
<feature type="binding site" evidence="4">
    <location>
        <begin position="324"/>
        <end position="326"/>
    </location>
    <ligand>
        <name>substrate</name>
    </ligand>
</feature>
<keyword evidence="4" id="KW-0963">Cytoplasm</keyword>
<feature type="active site" description="Proton donor/acceptor" evidence="4">
    <location>
        <position position="188"/>
    </location>
</feature>
<comment type="subcellular location">
    <subcellularLocation>
        <location evidence="4">Cytoplasm</location>
    </subcellularLocation>
</comment>
<feature type="binding site" evidence="4">
    <location>
        <position position="319"/>
    </location>
    <ligand>
        <name>substrate</name>
    </ligand>
</feature>
<keyword evidence="2 4" id="KW-0816">Tricarboxylic acid cycle</keyword>
<dbReference type="InterPro" id="IPR005677">
    <property type="entry name" value="Fum_hydII"/>
</dbReference>
<reference evidence="7 8" key="1">
    <citation type="submission" date="2016-12" db="EMBL/GenBank/DDBJ databases">
        <authorList>
            <person name="Song W.-J."/>
            <person name="Kurnit D.M."/>
        </authorList>
    </citation>
    <scope>NUCLEOTIDE SEQUENCE [LARGE SCALE GENOMIC DNA]</scope>
    <source>
        <strain evidence="7 8">CGMCC 1.10808</strain>
    </source>
</reference>
<feature type="site" description="Important for catalytic activity" evidence="4">
    <location>
        <position position="331"/>
    </location>
</feature>
<proteinExistence type="inferred from homology"/>
<evidence type="ECO:0000313" key="7">
    <source>
        <dbReference type="EMBL" id="SHN72380.1"/>
    </source>
</evidence>
<feature type="binding site" evidence="4">
    <location>
        <position position="187"/>
    </location>
    <ligand>
        <name>substrate</name>
    </ligand>
</feature>
<comment type="catalytic activity">
    <reaction evidence="4">
        <text>(S)-malate = fumarate + H2O</text>
        <dbReference type="Rhea" id="RHEA:12460"/>
        <dbReference type="ChEBI" id="CHEBI:15377"/>
        <dbReference type="ChEBI" id="CHEBI:15589"/>
        <dbReference type="ChEBI" id="CHEBI:29806"/>
        <dbReference type="EC" id="4.2.1.2"/>
    </reaction>
</comment>
<dbReference type="EC" id="4.2.1.2" evidence="4"/>
<dbReference type="InterPro" id="IPR020557">
    <property type="entry name" value="Fumarate_lyase_CS"/>
</dbReference>
<dbReference type="FunFam" id="1.10.40.30:FF:000002">
    <property type="entry name" value="Fumarate hydratase class II"/>
    <property type="match status" value="1"/>
</dbReference>
<dbReference type="GO" id="GO:0004333">
    <property type="term" value="F:fumarate hydratase activity"/>
    <property type="evidence" value="ECO:0007669"/>
    <property type="project" value="UniProtKB-UniRule"/>
</dbReference>
<comment type="similarity">
    <text evidence="1 4">Belongs to the class-II fumarase/aspartase family. Fumarase subfamily.</text>
</comment>
<dbReference type="AlphaFoldDB" id="A0A1M7TNW2"/>
<dbReference type="FunFam" id="1.20.200.10:FF:000001">
    <property type="entry name" value="Fumarate hydratase, mitochondrial"/>
    <property type="match status" value="1"/>
</dbReference>
<evidence type="ECO:0000256" key="2">
    <source>
        <dbReference type="ARBA" id="ARBA00022532"/>
    </source>
</evidence>
<feature type="domain" description="Fumarate lyase N-terminal" evidence="5">
    <location>
        <begin position="12"/>
        <end position="342"/>
    </location>
</feature>
<dbReference type="Gene3D" id="1.20.200.10">
    <property type="entry name" value="Fumarase/aspartase (Central domain)"/>
    <property type="match status" value="1"/>
</dbReference>
<dbReference type="OrthoDB" id="9802809at2"/>
<name>A0A1M7TNW2_9RHOB</name>
<organism evidence="7 8">
    <name type="scientific">Oceanicella actignis</name>
    <dbReference type="NCBI Taxonomy" id="1189325"/>
    <lineage>
        <taxon>Bacteria</taxon>
        <taxon>Pseudomonadati</taxon>
        <taxon>Pseudomonadota</taxon>
        <taxon>Alphaproteobacteria</taxon>
        <taxon>Rhodobacterales</taxon>
        <taxon>Paracoccaceae</taxon>
        <taxon>Oceanicella</taxon>
    </lineage>
</organism>
<evidence type="ECO:0000256" key="1">
    <source>
        <dbReference type="ARBA" id="ARBA00009084"/>
    </source>
</evidence>
<comment type="function">
    <text evidence="4">Involved in the TCA cycle. Catalyzes the stereospecific interconversion of fumarate to L-malate.</text>
</comment>
<dbReference type="InterPro" id="IPR018951">
    <property type="entry name" value="Fumarase_C_C"/>
</dbReference>
<evidence type="ECO:0000256" key="4">
    <source>
        <dbReference type="HAMAP-Rule" id="MF_00743"/>
    </source>
</evidence>
<dbReference type="GO" id="GO:0006099">
    <property type="term" value="P:tricarboxylic acid cycle"/>
    <property type="evidence" value="ECO:0007669"/>
    <property type="project" value="UniProtKB-UniRule"/>
</dbReference>
<dbReference type="Pfam" id="PF10415">
    <property type="entry name" value="FumaraseC_C"/>
    <property type="match status" value="1"/>
</dbReference>
<dbReference type="Gene3D" id="1.10.275.10">
    <property type="entry name" value="Fumarase/aspartase (N-terminal domain)"/>
    <property type="match status" value="1"/>
</dbReference>
<evidence type="ECO:0000259" key="6">
    <source>
        <dbReference type="Pfam" id="PF10415"/>
    </source>
</evidence>
<dbReference type="GO" id="GO:0006106">
    <property type="term" value="P:fumarate metabolic process"/>
    <property type="evidence" value="ECO:0007669"/>
    <property type="project" value="InterPro"/>
</dbReference>
<dbReference type="HAMAP" id="MF_00743">
    <property type="entry name" value="FumaraseC"/>
    <property type="match status" value="1"/>
</dbReference>
<dbReference type="UniPathway" id="UPA00223">
    <property type="reaction ID" value="UER01007"/>
</dbReference>
<dbReference type="SUPFAM" id="SSF48557">
    <property type="entry name" value="L-aspartase-like"/>
    <property type="match status" value="1"/>
</dbReference>
<feature type="binding site" description="in site B" evidence="4">
    <location>
        <begin position="129"/>
        <end position="132"/>
    </location>
    <ligand>
        <name>substrate</name>
    </ligand>
</feature>
<dbReference type="EMBL" id="FRDL01000008">
    <property type="protein sequence ID" value="SHN72380.1"/>
    <property type="molecule type" value="Genomic_DNA"/>
</dbReference>
<dbReference type="RefSeq" id="WP_072747885.1">
    <property type="nucleotide sequence ID" value="NZ_FOHL01000008.1"/>
</dbReference>
<dbReference type="PROSITE" id="PS00163">
    <property type="entry name" value="FUMARATE_LYASES"/>
    <property type="match status" value="1"/>
</dbReference>
<feature type="binding site" evidence="4">
    <location>
        <begin position="139"/>
        <end position="141"/>
    </location>
    <ligand>
        <name>substrate</name>
    </ligand>
</feature>
<comment type="pathway">
    <text evidence="4">Carbohydrate metabolism; tricarboxylic acid cycle; (S)-malate from fumarate: step 1/1.</text>
</comment>
<feature type="domain" description="Fumarase C C-terminal" evidence="6">
    <location>
        <begin position="408"/>
        <end position="460"/>
    </location>
</feature>
<dbReference type="Pfam" id="PF00206">
    <property type="entry name" value="Lyase_1"/>
    <property type="match status" value="1"/>
</dbReference>
<dbReference type="CDD" id="cd01362">
    <property type="entry name" value="Fumarase_classII"/>
    <property type="match status" value="1"/>
</dbReference>
<dbReference type="GO" id="GO:0005737">
    <property type="term" value="C:cytoplasm"/>
    <property type="evidence" value="ECO:0007669"/>
    <property type="project" value="UniProtKB-SubCell"/>
</dbReference>
<evidence type="ECO:0000313" key="8">
    <source>
        <dbReference type="Proteomes" id="UP000184066"/>
    </source>
</evidence>
<dbReference type="NCBIfam" id="TIGR00979">
    <property type="entry name" value="fumC_II"/>
    <property type="match status" value="1"/>
</dbReference>
<feature type="binding site" evidence="4">
    <location>
        <begin position="98"/>
        <end position="100"/>
    </location>
    <ligand>
        <name>substrate</name>
    </ligand>
</feature>
<evidence type="ECO:0000259" key="5">
    <source>
        <dbReference type="Pfam" id="PF00206"/>
    </source>
</evidence>
<dbReference type="GO" id="GO:0006108">
    <property type="term" value="P:malate metabolic process"/>
    <property type="evidence" value="ECO:0007669"/>
    <property type="project" value="TreeGrafter"/>
</dbReference>
<feature type="active site" evidence="4">
    <location>
        <position position="318"/>
    </location>
</feature>
<keyword evidence="8" id="KW-1185">Reference proteome</keyword>